<feature type="binding site" evidence="10">
    <location>
        <position position="48"/>
    </location>
    <ligand>
        <name>[4Fe-4S] cluster</name>
        <dbReference type="ChEBI" id="CHEBI:49883"/>
        <label>1</label>
    </ligand>
</feature>
<feature type="region of interest" description="Hydrophobic" evidence="10">
    <location>
        <begin position="1"/>
        <end position="25"/>
    </location>
</feature>
<evidence type="ECO:0000256" key="6">
    <source>
        <dbReference type="ARBA" id="ARBA00022982"/>
    </source>
</evidence>
<dbReference type="PANTHER" id="PTHR43560:SF1">
    <property type="entry name" value="ION-TRANSLOCATING OXIDOREDUCTASE COMPLEX SUBUNIT B"/>
    <property type="match status" value="1"/>
</dbReference>
<evidence type="ECO:0000256" key="7">
    <source>
        <dbReference type="ARBA" id="ARBA00023004"/>
    </source>
</evidence>
<feature type="binding site" evidence="10">
    <location>
        <position position="73"/>
    </location>
    <ligand>
        <name>[4Fe-4S] cluster</name>
        <dbReference type="ChEBI" id="CHEBI:49883"/>
        <label>1</label>
    </ligand>
</feature>
<feature type="binding site" evidence="10">
    <location>
        <position position="136"/>
    </location>
    <ligand>
        <name>[4Fe-4S] cluster</name>
        <dbReference type="ChEBI" id="CHEBI:49883"/>
        <label>2</label>
    </ligand>
</feature>
<comment type="similarity">
    <text evidence="10">Belongs to the 4Fe4S bacterial-type ferredoxin family. RnfB subfamily.</text>
</comment>
<name>A0A233V7V8_FINMA</name>
<evidence type="ECO:0000256" key="3">
    <source>
        <dbReference type="ARBA" id="ARBA00022723"/>
    </source>
</evidence>
<comment type="function">
    <text evidence="10">Part of a membrane-bound complex that couples electron transfer with translocation of ions across the membrane.</text>
</comment>
<dbReference type="GO" id="GO:0046872">
    <property type="term" value="F:metal ion binding"/>
    <property type="evidence" value="ECO:0007669"/>
    <property type="project" value="UniProtKB-KW"/>
</dbReference>
<feature type="binding site" evidence="10">
    <location>
        <position position="172"/>
    </location>
    <ligand>
        <name>[4Fe-4S] cluster</name>
        <dbReference type="ChEBI" id="CHEBI:49883"/>
        <label>3</label>
    </ligand>
</feature>
<evidence type="ECO:0000256" key="1">
    <source>
        <dbReference type="ARBA" id="ARBA00022448"/>
    </source>
</evidence>
<dbReference type="RefSeq" id="WP_094205311.1">
    <property type="nucleotide sequence ID" value="NZ_JAWGQT010000008.1"/>
</dbReference>
<feature type="binding site" evidence="10">
    <location>
        <position position="179"/>
    </location>
    <ligand>
        <name>[4Fe-4S] cluster</name>
        <dbReference type="ChEBI" id="CHEBI:49883"/>
        <label>2</label>
    </ligand>
</feature>
<feature type="binding site" evidence="10">
    <location>
        <position position="150"/>
    </location>
    <ligand>
        <name>[4Fe-4S] cluster</name>
        <dbReference type="ChEBI" id="CHEBI:49883"/>
        <label>3</label>
    </ligand>
</feature>
<keyword evidence="7 10" id="KW-0408">Iron</keyword>
<evidence type="ECO:0000256" key="4">
    <source>
        <dbReference type="ARBA" id="ARBA00022737"/>
    </source>
</evidence>
<comment type="subunit">
    <text evidence="10">The complex is composed of six subunits: RnfA, RnfB, RnfC, RnfD, RnfE and RnfG.</text>
</comment>
<protein>
    <recommendedName>
        <fullName evidence="10">Ion-translocating oxidoreductase complex subunit B</fullName>
        <ecNumber evidence="10">7.-.-.-</ecNumber>
    </recommendedName>
    <alternativeName>
        <fullName evidence="10">Rnf electron transport complex subunit B</fullName>
    </alternativeName>
</protein>
<dbReference type="Proteomes" id="UP000215413">
    <property type="component" value="Unassembled WGS sequence"/>
</dbReference>
<dbReference type="PROSITE" id="PS51379">
    <property type="entry name" value="4FE4S_FER_2"/>
    <property type="match status" value="3"/>
</dbReference>
<dbReference type="InterPro" id="IPR010207">
    <property type="entry name" value="Elect_transpt_cplx_RnfB/RsxB"/>
</dbReference>
<dbReference type="HAMAP" id="MF_00463">
    <property type="entry name" value="RsxB_RnfB"/>
    <property type="match status" value="1"/>
</dbReference>
<dbReference type="Gene3D" id="3.30.70.20">
    <property type="match status" value="2"/>
</dbReference>
<dbReference type="Pfam" id="PF04060">
    <property type="entry name" value="FeS"/>
    <property type="match status" value="1"/>
</dbReference>
<evidence type="ECO:0000259" key="12">
    <source>
        <dbReference type="PROSITE" id="PS51656"/>
    </source>
</evidence>
<feature type="domain" description="4Fe-4S ferredoxin-type" evidence="11">
    <location>
        <begin position="131"/>
        <end position="159"/>
    </location>
</feature>
<dbReference type="PROSITE" id="PS00198">
    <property type="entry name" value="4FE4S_FER_1"/>
    <property type="match status" value="2"/>
</dbReference>
<evidence type="ECO:0000256" key="10">
    <source>
        <dbReference type="HAMAP-Rule" id="MF_00463"/>
    </source>
</evidence>
<keyword evidence="10" id="KW-1003">Cell membrane</keyword>
<dbReference type="SUPFAM" id="SSF54862">
    <property type="entry name" value="4Fe-4S ferredoxins"/>
    <property type="match status" value="1"/>
</dbReference>
<sequence length="283" mass="30262">MTILTPFIILGALGILFALLLGFASKKFEVQVDRRVLKVREMLPGANCGACGFPGCDGLADAIVNKGAPCNSCPVGGKETADKIAAFMGADAVDSAKQVACVMCQGTPEYATEKFKYKGIMDCRVNHNLQGGSKTCPDGCLGCGSCVDVCEFDAIHIVNGIALVDKEKCTSCKKCIEICPRNIIKLVDYDQDVYVRCNSHDKGKDVRQYCKVGCIACGICAKMCPDGFSVEDNLAHFNNAEGLDPEQVQKAVDKCPTKAIYPGLKIKEEQAKAKAQEAPAKEA</sequence>
<dbReference type="GO" id="GO:0009055">
    <property type="term" value="F:electron transfer activity"/>
    <property type="evidence" value="ECO:0007669"/>
    <property type="project" value="InterPro"/>
</dbReference>
<dbReference type="InterPro" id="IPR017900">
    <property type="entry name" value="4Fe4S_Fe_S_CS"/>
</dbReference>
<dbReference type="AlphaFoldDB" id="A0A233V7V8"/>
<comment type="cofactor">
    <cofactor evidence="10">
        <name>[4Fe-4S] cluster</name>
        <dbReference type="ChEBI" id="CHEBI:49883"/>
    </cofactor>
    <text evidence="10">Binds 3 [4Fe-4S] clusters.</text>
</comment>
<keyword evidence="3 10" id="KW-0479">Metal-binding</keyword>
<gene>
    <name evidence="10" type="primary">rnfB</name>
    <name evidence="13" type="ORF">B9N49_02055</name>
</gene>
<feature type="domain" description="4Fe-4S" evidence="12">
    <location>
        <begin position="31"/>
        <end position="90"/>
    </location>
</feature>
<feature type="binding site" evidence="10">
    <location>
        <position position="140"/>
    </location>
    <ligand>
        <name>[4Fe-4S] cluster</name>
        <dbReference type="ChEBI" id="CHEBI:49883"/>
        <label>2</label>
    </ligand>
</feature>
<dbReference type="GO" id="GO:0051539">
    <property type="term" value="F:4 iron, 4 sulfur cluster binding"/>
    <property type="evidence" value="ECO:0007669"/>
    <property type="project" value="UniProtKB-UniRule"/>
</dbReference>
<keyword evidence="6 10" id="KW-0249">Electron transport</keyword>
<dbReference type="NCBIfam" id="TIGR01944">
    <property type="entry name" value="rnfB"/>
    <property type="match status" value="1"/>
</dbReference>
<organism evidence="13 14">
    <name type="scientific">Finegoldia magna</name>
    <name type="common">Peptostreptococcus magnus</name>
    <dbReference type="NCBI Taxonomy" id="1260"/>
    <lineage>
        <taxon>Bacteria</taxon>
        <taxon>Bacillati</taxon>
        <taxon>Bacillota</taxon>
        <taxon>Tissierellia</taxon>
        <taxon>Tissierellales</taxon>
        <taxon>Peptoniphilaceae</taxon>
        <taxon>Finegoldia</taxon>
    </lineage>
</organism>
<dbReference type="Pfam" id="PF13370">
    <property type="entry name" value="Fer4_13"/>
    <property type="match status" value="1"/>
</dbReference>
<feature type="domain" description="4Fe-4S ferredoxin-type" evidence="11">
    <location>
        <begin position="160"/>
        <end position="189"/>
    </location>
</feature>
<reference evidence="14" key="1">
    <citation type="submission" date="2017-04" db="EMBL/GenBank/DDBJ databases">
        <title>Finegoldia magna isolated from orthopedic joint implant-associated infections.</title>
        <authorList>
            <person name="Bjorklund S."/>
            <person name="Bruggemann H."/>
            <person name="Jensen A."/>
            <person name="Hellmark B."/>
            <person name="Soderquist B."/>
        </authorList>
    </citation>
    <scope>NUCLEOTIDE SEQUENCE [LARGE SCALE GENOMIC DNA]</scope>
    <source>
        <strain evidence="14">CCUG 54800</strain>
    </source>
</reference>
<dbReference type="GO" id="GO:0022900">
    <property type="term" value="P:electron transport chain"/>
    <property type="evidence" value="ECO:0007669"/>
    <property type="project" value="UniProtKB-UniRule"/>
</dbReference>
<dbReference type="EC" id="7.-.-.-" evidence="10"/>
<evidence type="ECO:0000259" key="11">
    <source>
        <dbReference type="PROSITE" id="PS51379"/>
    </source>
</evidence>
<keyword evidence="1 10" id="KW-0813">Transport</keyword>
<evidence type="ECO:0000256" key="8">
    <source>
        <dbReference type="ARBA" id="ARBA00023014"/>
    </source>
</evidence>
<feature type="domain" description="4Fe-4S ferredoxin-type" evidence="11">
    <location>
        <begin position="203"/>
        <end position="233"/>
    </location>
</feature>
<evidence type="ECO:0000256" key="5">
    <source>
        <dbReference type="ARBA" id="ARBA00022967"/>
    </source>
</evidence>
<accession>A0A233V7V8</accession>
<comment type="subcellular location">
    <subcellularLocation>
        <location evidence="10">Cell membrane</location>
    </subcellularLocation>
</comment>
<feature type="binding site" evidence="10">
    <location>
        <position position="146"/>
    </location>
    <ligand>
        <name>[4Fe-4S] cluster</name>
        <dbReference type="ChEBI" id="CHEBI:49883"/>
        <label>2</label>
    </ligand>
</feature>
<evidence type="ECO:0000313" key="14">
    <source>
        <dbReference type="Proteomes" id="UP000215413"/>
    </source>
</evidence>
<dbReference type="GO" id="GO:0005886">
    <property type="term" value="C:plasma membrane"/>
    <property type="evidence" value="ECO:0007669"/>
    <property type="project" value="UniProtKB-SubCell"/>
</dbReference>
<feature type="binding site" evidence="10">
    <location>
        <position position="143"/>
    </location>
    <ligand>
        <name>[4Fe-4S] cluster</name>
        <dbReference type="ChEBI" id="CHEBI:49883"/>
        <label>2</label>
    </ligand>
</feature>
<keyword evidence="5 10" id="KW-1278">Translocase</keyword>
<keyword evidence="8 10" id="KW-0411">Iron-sulfur</keyword>
<evidence type="ECO:0000313" key="13">
    <source>
        <dbReference type="EMBL" id="OXZ28460.1"/>
    </source>
</evidence>
<dbReference type="Pfam" id="PF12838">
    <property type="entry name" value="Fer4_7"/>
    <property type="match status" value="1"/>
</dbReference>
<keyword evidence="9 10" id="KW-0472">Membrane</keyword>
<evidence type="ECO:0000256" key="9">
    <source>
        <dbReference type="ARBA" id="ARBA00023136"/>
    </source>
</evidence>
<feature type="binding site" evidence="10">
    <location>
        <position position="175"/>
    </location>
    <ligand>
        <name>[4Fe-4S] cluster</name>
        <dbReference type="ChEBI" id="CHEBI:49883"/>
        <label>3</label>
    </ligand>
</feature>
<dbReference type="EMBL" id="NDYC01000010">
    <property type="protein sequence ID" value="OXZ28460.1"/>
    <property type="molecule type" value="Genomic_DNA"/>
</dbReference>
<dbReference type="PANTHER" id="PTHR43560">
    <property type="entry name" value="ION-TRANSLOCATING OXIDOREDUCTASE COMPLEX SUBUNIT B"/>
    <property type="match status" value="1"/>
</dbReference>
<dbReference type="InterPro" id="IPR017896">
    <property type="entry name" value="4Fe4S_Fe-S-bd"/>
</dbReference>
<proteinExistence type="inferred from homology"/>
<evidence type="ECO:0000256" key="2">
    <source>
        <dbReference type="ARBA" id="ARBA00022485"/>
    </source>
</evidence>
<feature type="binding site" evidence="10">
    <location>
        <position position="51"/>
    </location>
    <ligand>
        <name>[4Fe-4S] cluster</name>
        <dbReference type="ChEBI" id="CHEBI:49883"/>
        <label>1</label>
    </ligand>
</feature>
<dbReference type="InterPro" id="IPR050395">
    <property type="entry name" value="4Fe4S_Ferredoxin_RnfB"/>
</dbReference>
<keyword evidence="2 10" id="KW-0004">4Fe-4S</keyword>
<dbReference type="InterPro" id="IPR007202">
    <property type="entry name" value="4Fe-4S_dom"/>
</dbReference>
<dbReference type="Gene3D" id="1.10.15.40">
    <property type="entry name" value="Electron transport complex subunit B, putative Fe-S cluster"/>
    <property type="match status" value="1"/>
</dbReference>
<feature type="binding site" evidence="10">
    <location>
        <position position="169"/>
    </location>
    <ligand>
        <name>[4Fe-4S] cluster</name>
        <dbReference type="ChEBI" id="CHEBI:49883"/>
        <label>3</label>
    </ligand>
</feature>
<keyword evidence="4 10" id="KW-0677">Repeat</keyword>
<feature type="binding site" evidence="10">
    <location>
        <position position="56"/>
    </location>
    <ligand>
        <name>[4Fe-4S] cluster</name>
        <dbReference type="ChEBI" id="CHEBI:49883"/>
        <label>1</label>
    </ligand>
</feature>
<dbReference type="PROSITE" id="PS51656">
    <property type="entry name" value="4FE4S"/>
    <property type="match status" value="1"/>
</dbReference>
<comment type="caution">
    <text evidence="13">The sequence shown here is derived from an EMBL/GenBank/DDBJ whole genome shotgun (WGS) entry which is preliminary data.</text>
</comment>